<dbReference type="RefSeq" id="WP_344618784.1">
    <property type="nucleotide sequence ID" value="NZ_BAAARV010000088.1"/>
</dbReference>
<dbReference type="Proteomes" id="UP001501444">
    <property type="component" value="Unassembled WGS sequence"/>
</dbReference>
<protein>
    <recommendedName>
        <fullName evidence="3">LysR family transcriptional regulator</fullName>
    </recommendedName>
</protein>
<name>A0ABP5UKK8_9ACTN</name>
<dbReference type="EMBL" id="BAAARV010000088">
    <property type="protein sequence ID" value="GAA2381800.1"/>
    <property type="molecule type" value="Genomic_DNA"/>
</dbReference>
<evidence type="ECO:0000313" key="2">
    <source>
        <dbReference type="Proteomes" id="UP001501444"/>
    </source>
</evidence>
<gene>
    <name evidence="1" type="ORF">GCM10010170_089810</name>
</gene>
<evidence type="ECO:0008006" key="3">
    <source>
        <dbReference type="Google" id="ProtNLM"/>
    </source>
</evidence>
<sequence length="308" mass="33031">MAVSDEVAPDEWECRVFLAVVEHGQHTKAAEVLSPARPRHLRDRPYARQLVGRTIQRIERWCGEPLFEGGRGRLRLTARGREFERAARGVVGEYRLMRRTARDEGPPGLACLPHHALFAAGLGARVTVEYLDGYDHPGGLGRHPLLVGPAIAGVRSVPLYTARLEAMVPAAQAGAGRLTVPELLRQYRPELHPAGVPRDRLAAWGLGGVPVAPDAAAAVLRHRAAADFDGGVLLMPSDAALAFKPGMEFGGRRADGFRWLPVWAAAPLTDEVRLTVRPAGGDERAVEDAAAAVRSAVRALPALAGGDP</sequence>
<proteinExistence type="predicted"/>
<keyword evidence="2" id="KW-1185">Reference proteome</keyword>
<dbReference type="InterPro" id="IPR036390">
    <property type="entry name" value="WH_DNA-bd_sf"/>
</dbReference>
<comment type="caution">
    <text evidence="1">The sequence shown here is derived from an EMBL/GenBank/DDBJ whole genome shotgun (WGS) entry which is preliminary data.</text>
</comment>
<accession>A0ABP5UKK8</accession>
<evidence type="ECO:0000313" key="1">
    <source>
        <dbReference type="EMBL" id="GAA2381800.1"/>
    </source>
</evidence>
<organism evidence="1 2">
    <name type="scientific">Dactylosporangium salmoneum</name>
    <dbReference type="NCBI Taxonomy" id="53361"/>
    <lineage>
        <taxon>Bacteria</taxon>
        <taxon>Bacillati</taxon>
        <taxon>Actinomycetota</taxon>
        <taxon>Actinomycetes</taxon>
        <taxon>Micromonosporales</taxon>
        <taxon>Micromonosporaceae</taxon>
        <taxon>Dactylosporangium</taxon>
    </lineage>
</organism>
<dbReference type="InterPro" id="IPR036388">
    <property type="entry name" value="WH-like_DNA-bd_sf"/>
</dbReference>
<dbReference type="SUPFAM" id="SSF46785">
    <property type="entry name" value="Winged helix' DNA-binding domain"/>
    <property type="match status" value="1"/>
</dbReference>
<dbReference type="Gene3D" id="1.10.10.10">
    <property type="entry name" value="Winged helix-like DNA-binding domain superfamily/Winged helix DNA-binding domain"/>
    <property type="match status" value="1"/>
</dbReference>
<reference evidence="2" key="1">
    <citation type="journal article" date="2019" name="Int. J. Syst. Evol. Microbiol.">
        <title>The Global Catalogue of Microorganisms (GCM) 10K type strain sequencing project: providing services to taxonomists for standard genome sequencing and annotation.</title>
        <authorList>
            <consortium name="The Broad Institute Genomics Platform"/>
            <consortium name="The Broad Institute Genome Sequencing Center for Infectious Disease"/>
            <person name="Wu L."/>
            <person name="Ma J."/>
        </authorList>
    </citation>
    <scope>NUCLEOTIDE SEQUENCE [LARGE SCALE GENOMIC DNA]</scope>
    <source>
        <strain evidence="2">JCM 3272</strain>
    </source>
</reference>